<evidence type="ECO:0000256" key="5">
    <source>
        <dbReference type="ARBA" id="ARBA00047597"/>
    </source>
</evidence>
<organism evidence="7 9">
    <name type="scientific">Didymodactylos carnosus</name>
    <dbReference type="NCBI Taxonomy" id="1234261"/>
    <lineage>
        <taxon>Eukaryota</taxon>
        <taxon>Metazoa</taxon>
        <taxon>Spiralia</taxon>
        <taxon>Gnathifera</taxon>
        <taxon>Rotifera</taxon>
        <taxon>Eurotatoria</taxon>
        <taxon>Bdelloidea</taxon>
        <taxon>Philodinida</taxon>
        <taxon>Philodinidae</taxon>
        <taxon>Didymodactylos</taxon>
    </lineage>
</organism>
<keyword evidence="4" id="KW-0548">Nucleotidyltransferase</keyword>
<evidence type="ECO:0000313" key="8">
    <source>
        <dbReference type="EMBL" id="CAF4265957.1"/>
    </source>
</evidence>
<name>A0A8S2FI27_9BILA</name>
<evidence type="ECO:0000313" key="7">
    <source>
        <dbReference type="EMBL" id="CAF1474603.1"/>
    </source>
</evidence>
<dbReference type="Proteomes" id="UP000677228">
    <property type="component" value="Unassembled WGS sequence"/>
</dbReference>
<evidence type="ECO:0000256" key="2">
    <source>
        <dbReference type="ARBA" id="ARBA00022676"/>
    </source>
</evidence>
<dbReference type="Pfam" id="PF01129">
    <property type="entry name" value="ART"/>
    <property type="match status" value="1"/>
</dbReference>
<dbReference type="Gene3D" id="3.90.176.10">
    <property type="entry name" value="Toxin ADP-ribosyltransferase, Chain A, domain 1"/>
    <property type="match status" value="1"/>
</dbReference>
<dbReference type="GO" id="GO:0106274">
    <property type="term" value="F:NAD+-protein-arginine ADP-ribosyltransferase activity"/>
    <property type="evidence" value="ECO:0007669"/>
    <property type="project" value="UniProtKB-EC"/>
</dbReference>
<accession>A0A8S2FI27</accession>
<keyword evidence="2 6" id="KW-0328">Glycosyltransferase</keyword>
<keyword evidence="6" id="KW-0520">NAD</keyword>
<dbReference type="EC" id="2.4.2.31" evidence="6"/>
<dbReference type="SUPFAM" id="SSF56399">
    <property type="entry name" value="ADP-ribosylation"/>
    <property type="match status" value="1"/>
</dbReference>
<dbReference type="EMBL" id="CAJOBA010053550">
    <property type="protein sequence ID" value="CAF4265957.1"/>
    <property type="molecule type" value="Genomic_DNA"/>
</dbReference>
<proteinExistence type="inferred from homology"/>
<dbReference type="InterPro" id="IPR000768">
    <property type="entry name" value="ART"/>
</dbReference>
<sequence>MNDDYNNNNIVIVLIHKKDAQIDDISQRLHCITQSFIKFNNIDDTLAYIDTIKDKKLILIIYEHDLFMNYILPAVHHIQMIIFIYIHSSSSLSKANFSWFQTKKVRIKCSDNNELLEKLNHDLVRITDSISINELSLLNSDKSSTDLELDQNYYIWDQLKMKVLLDVKHDNDLGKEELLKAVRVHYQNNPAELSIIDEFERDYEPHDAIKWYTRACFLYRLLNKVLRERNINELLKFRLIIVDLHRQLSLLYQVSTVDARVVYREQRLALSKLKQFKVGTRLCMNTFLSTTDDKDVALLFCGRGTDSNPLYTSALYKIQIPNQNSTVTPFANIKYHSYFRNENEILFSIKAVFSIISIEHRNDLWIIELCLIGEEDNKVKEVFHKYDTVYRKDVTPDKLTWIFETDICAMKSQWIKPSWPSLITDELSSISQPSSTAVCTTVNNRLTSTVSSSERYSQYNKDVELIVYSEKGETTAIHALYAEFLV</sequence>
<evidence type="ECO:0000256" key="4">
    <source>
        <dbReference type="ARBA" id="ARBA00022695"/>
    </source>
</evidence>
<dbReference type="PROSITE" id="PS51996">
    <property type="entry name" value="TR_MART"/>
    <property type="match status" value="1"/>
</dbReference>
<gene>
    <name evidence="7" type="ORF">OVA965_LOCUS35799</name>
    <name evidence="8" type="ORF">TMI583_LOCUS36779</name>
</gene>
<comment type="catalytic activity">
    <reaction evidence="5 6">
        <text>L-arginyl-[protein] + NAD(+) = N(omega)-(ADP-D-ribosyl)-L-arginyl-[protein] + nicotinamide + H(+)</text>
        <dbReference type="Rhea" id="RHEA:19149"/>
        <dbReference type="Rhea" id="RHEA-COMP:10532"/>
        <dbReference type="Rhea" id="RHEA-COMP:15087"/>
        <dbReference type="ChEBI" id="CHEBI:15378"/>
        <dbReference type="ChEBI" id="CHEBI:17154"/>
        <dbReference type="ChEBI" id="CHEBI:29965"/>
        <dbReference type="ChEBI" id="CHEBI:57540"/>
        <dbReference type="ChEBI" id="CHEBI:142554"/>
        <dbReference type="EC" id="2.4.2.31"/>
    </reaction>
</comment>
<protein>
    <recommendedName>
        <fullName evidence="6">NAD(P)(+)--arginine ADP-ribosyltransferase</fullName>
        <ecNumber evidence="6">2.4.2.31</ecNumber>
    </recommendedName>
    <alternativeName>
        <fullName evidence="6">Mono(ADP-ribosyl)transferase</fullName>
    </alternativeName>
</protein>
<keyword evidence="3 6" id="KW-0808">Transferase</keyword>
<dbReference type="GO" id="GO:0016779">
    <property type="term" value="F:nucleotidyltransferase activity"/>
    <property type="evidence" value="ECO:0007669"/>
    <property type="project" value="UniProtKB-KW"/>
</dbReference>
<evidence type="ECO:0000313" key="9">
    <source>
        <dbReference type="Proteomes" id="UP000677228"/>
    </source>
</evidence>
<evidence type="ECO:0000256" key="6">
    <source>
        <dbReference type="RuleBase" id="RU361228"/>
    </source>
</evidence>
<dbReference type="Proteomes" id="UP000682733">
    <property type="component" value="Unassembled WGS sequence"/>
</dbReference>
<evidence type="ECO:0000256" key="3">
    <source>
        <dbReference type="ARBA" id="ARBA00022679"/>
    </source>
</evidence>
<dbReference type="EMBL" id="CAJNOK010031647">
    <property type="protein sequence ID" value="CAF1474603.1"/>
    <property type="molecule type" value="Genomic_DNA"/>
</dbReference>
<dbReference type="AlphaFoldDB" id="A0A8S2FI27"/>
<comment type="similarity">
    <text evidence="1 6">Belongs to the Arg-specific ADP-ribosyltransferase family.</text>
</comment>
<comment type="caution">
    <text evidence="7">The sequence shown here is derived from an EMBL/GenBank/DDBJ whole genome shotgun (WGS) entry which is preliminary data.</text>
</comment>
<reference evidence="7" key="1">
    <citation type="submission" date="2021-02" db="EMBL/GenBank/DDBJ databases">
        <authorList>
            <person name="Nowell W R."/>
        </authorList>
    </citation>
    <scope>NUCLEOTIDE SEQUENCE</scope>
</reference>
<keyword evidence="6" id="KW-0521">NADP</keyword>
<evidence type="ECO:0000256" key="1">
    <source>
        <dbReference type="ARBA" id="ARBA00009558"/>
    </source>
</evidence>